<dbReference type="GO" id="GO:0016989">
    <property type="term" value="F:sigma factor antagonist activity"/>
    <property type="evidence" value="ECO:0007669"/>
    <property type="project" value="TreeGrafter"/>
</dbReference>
<protein>
    <recommendedName>
        <fullName evidence="8">Regulator of SigK</fullName>
    </recommendedName>
    <alternativeName>
        <fullName evidence="7">Sigma-K anti-sigma factor RskA</fullName>
    </alternativeName>
</protein>
<proteinExistence type="predicted"/>
<organism evidence="11 12">
    <name type="scientific">Yoonia algicola</name>
    <dbReference type="NCBI Taxonomy" id="3137368"/>
    <lineage>
        <taxon>Bacteria</taxon>
        <taxon>Pseudomonadati</taxon>
        <taxon>Pseudomonadota</taxon>
        <taxon>Alphaproteobacteria</taxon>
        <taxon>Rhodobacterales</taxon>
        <taxon>Paracoccaceae</taxon>
        <taxon>Yoonia</taxon>
    </lineage>
</organism>
<keyword evidence="4 9" id="KW-0812">Transmembrane</keyword>
<dbReference type="InterPro" id="IPR018764">
    <property type="entry name" value="RskA_C"/>
</dbReference>
<dbReference type="InterPro" id="IPR051474">
    <property type="entry name" value="Anti-sigma-K/W_factor"/>
</dbReference>
<dbReference type="AlphaFoldDB" id="A0AAN0M2F7"/>
<keyword evidence="6 9" id="KW-0472">Membrane</keyword>
<evidence type="ECO:0000256" key="3">
    <source>
        <dbReference type="ARBA" id="ARBA00022475"/>
    </source>
</evidence>
<dbReference type="Pfam" id="PF10099">
    <property type="entry name" value="RskA_C"/>
    <property type="match status" value="1"/>
</dbReference>
<evidence type="ECO:0000256" key="6">
    <source>
        <dbReference type="ARBA" id="ARBA00023136"/>
    </source>
</evidence>
<dbReference type="Gene3D" id="1.10.10.1320">
    <property type="entry name" value="Anti-sigma factor, zinc-finger domain"/>
    <property type="match status" value="1"/>
</dbReference>
<dbReference type="KEGG" id="yag:AABB28_16370"/>
<dbReference type="RefSeq" id="WP_342069785.1">
    <property type="nucleotide sequence ID" value="NZ_CP151762.1"/>
</dbReference>
<keyword evidence="3" id="KW-1003">Cell membrane</keyword>
<dbReference type="GO" id="GO:0005886">
    <property type="term" value="C:plasma membrane"/>
    <property type="evidence" value="ECO:0007669"/>
    <property type="project" value="UniProtKB-SubCell"/>
</dbReference>
<evidence type="ECO:0000256" key="5">
    <source>
        <dbReference type="ARBA" id="ARBA00022989"/>
    </source>
</evidence>
<feature type="transmembrane region" description="Helical" evidence="9">
    <location>
        <begin position="88"/>
        <end position="109"/>
    </location>
</feature>
<accession>A0AAN0M2F7</accession>
<evidence type="ECO:0000256" key="4">
    <source>
        <dbReference type="ARBA" id="ARBA00022692"/>
    </source>
</evidence>
<dbReference type="EMBL" id="CP151762">
    <property type="protein sequence ID" value="WZU63403.1"/>
    <property type="molecule type" value="Genomic_DNA"/>
</dbReference>
<dbReference type="PANTHER" id="PTHR37461:SF1">
    <property type="entry name" value="ANTI-SIGMA-K FACTOR RSKA"/>
    <property type="match status" value="1"/>
</dbReference>
<keyword evidence="12" id="KW-1185">Reference proteome</keyword>
<evidence type="ECO:0000313" key="11">
    <source>
        <dbReference type="EMBL" id="WZU63403.1"/>
    </source>
</evidence>
<dbReference type="Proteomes" id="UP001451782">
    <property type="component" value="Chromosome"/>
</dbReference>
<evidence type="ECO:0000256" key="7">
    <source>
        <dbReference type="ARBA" id="ARBA00029829"/>
    </source>
</evidence>
<dbReference type="GO" id="GO:0006417">
    <property type="term" value="P:regulation of translation"/>
    <property type="evidence" value="ECO:0007669"/>
    <property type="project" value="TreeGrafter"/>
</dbReference>
<evidence type="ECO:0000256" key="8">
    <source>
        <dbReference type="ARBA" id="ARBA00030803"/>
    </source>
</evidence>
<evidence type="ECO:0000256" key="9">
    <source>
        <dbReference type="SAM" id="Phobius"/>
    </source>
</evidence>
<comment type="subcellular location">
    <subcellularLocation>
        <location evidence="2">Cell membrane</location>
    </subcellularLocation>
    <subcellularLocation>
        <location evidence="1">Membrane</location>
        <topology evidence="1">Single-pass membrane protein</topology>
    </subcellularLocation>
</comment>
<gene>
    <name evidence="11" type="ORF">AABB28_16370</name>
</gene>
<evidence type="ECO:0000259" key="10">
    <source>
        <dbReference type="Pfam" id="PF10099"/>
    </source>
</evidence>
<dbReference type="InterPro" id="IPR041916">
    <property type="entry name" value="Anti_sigma_zinc_sf"/>
</dbReference>
<evidence type="ECO:0000313" key="12">
    <source>
        <dbReference type="Proteomes" id="UP001451782"/>
    </source>
</evidence>
<sequence length="230" mass="23879">MTTADDHNDDVALAGEYALHLLDAEARRMFEDRLNNEPALRVLVSEWDAHFVALSDKIALVTPPAIVKARIEDVLFPQPVKARSGFSLWRAFMGAGFAAALALAVLVALPPANVPDPFTPSFTAELAAEDQSLVILASYAPDSGVLRIDRQAGEARPGRVLELWLIAEGATAPVSLGVLPADAATDITLPVVLVDAIAGGTLAISDEPIGGSTTGAPTGDVLAAGVVVSI</sequence>
<name>A0AAN0M2F7_9RHOB</name>
<evidence type="ECO:0000256" key="2">
    <source>
        <dbReference type="ARBA" id="ARBA00004236"/>
    </source>
</evidence>
<evidence type="ECO:0000256" key="1">
    <source>
        <dbReference type="ARBA" id="ARBA00004167"/>
    </source>
</evidence>
<feature type="domain" description="Anti-sigma K factor RskA C-terminal" evidence="10">
    <location>
        <begin position="97"/>
        <end position="221"/>
    </location>
</feature>
<reference evidence="11 12" key="1">
    <citation type="submission" date="2024-04" db="EMBL/GenBank/DDBJ databases">
        <title>Phylogenomic analyses of a clade within the roseobacter group suggest taxonomic reassignments of species of the genera Aestuariivita, Citreicella, Loktanella, Nautella, Pelagibaca, Ruegeria, Thalassobius, Thiobacimonas and Tropicibacter, and the proposal o.</title>
        <authorList>
            <person name="Jeon C.O."/>
        </authorList>
    </citation>
    <scope>NUCLEOTIDE SEQUENCE [LARGE SCALE GENOMIC DNA]</scope>
    <source>
        <strain evidence="11 12">G8-12</strain>
    </source>
</reference>
<keyword evidence="5 9" id="KW-1133">Transmembrane helix</keyword>
<dbReference type="PANTHER" id="PTHR37461">
    <property type="entry name" value="ANTI-SIGMA-K FACTOR RSKA"/>
    <property type="match status" value="1"/>
</dbReference>